<name>A0ABD1NH36_9FABA</name>
<keyword evidence="3" id="KW-1185">Reference proteome</keyword>
<protein>
    <submittedName>
        <fullName evidence="2">Uncharacterized protein</fullName>
    </submittedName>
</protein>
<dbReference type="EMBL" id="JBGMDY010000001">
    <property type="protein sequence ID" value="KAL2347437.1"/>
    <property type="molecule type" value="Genomic_DNA"/>
</dbReference>
<evidence type="ECO:0000313" key="3">
    <source>
        <dbReference type="Proteomes" id="UP001603857"/>
    </source>
</evidence>
<sequence length="90" mass="10191">MDTTKESKLWEYKENKFKEKLQEEMQNCSENEAFMRVCGKEHPGYVRGMGLGVSSSQIIGFSSSASSSTTSFESNEMMEQMQSEIESLKA</sequence>
<reference evidence="2 3" key="1">
    <citation type="submission" date="2024-08" db="EMBL/GenBank/DDBJ databases">
        <title>Insights into the chromosomal genome structure of Flemingia macrophylla.</title>
        <authorList>
            <person name="Ding Y."/>
            <person name="Zhao Y."/>
            <person name="Bi W."/>
            <person name="Wu M."/>
            <person name="Zhao G."/>
            <person name="Gong Y."/>
            <person name="Li W."/>
            <person name="Zhang P."/>
        </authorList>
    </citation>
    <scope>NUCLEOTIDE SEQUENCE [LARGE SCALE GENOMIC DNA]</scope>
    <source>
        <strain evidence="2">DYQJB</strain>
        <tissue evidence="2">Leaf</tissue>
    </source>
</reference>
<gene>
    <name evidence="2" type="ORF">Fmac_001437</name>
</gene>
<evidence type="ECO:0000256" key="1">
    <source>
        <dbReference type="SAM" id="MobiDB-lite"/>
    </source>
</evidence>
<dbReference type="Proteomes" id="UP001603857">
    <property type="component" value="Unassembled WGS sequence"/>
</dbReference>
<comment type="caution">
    <text evidence="2">The sequence shown here is derived from an EMBL/GenBank/DDBJ whole genome shotgun (WGS) entry which is preliminary data.</text>
</comment>
<accession>A0ABD1NH36</accession>
<dbReference type="AlphaFoldDB" id="A0ABD1NH36"/>
<feature type="region of interest" description="Disordered" evidence="1">
    <location>
        <begin position="64"/>
        <end position="90"/>
    </location>
</feature>
<evidence type="ECO:0000313" key="2">
    <source>
        <dbReference type="EMBL" id="KAL2347437.1"/>
    </source>
</evidence>
<organism evidence="2 3">
    <name type="scientific">Flemingia macrophylla</name>
    <dbReference type="NCBI Taxonomy" id="520843"/>
    <lineage>
        <taxon>Eukaryota</taxon>
        <taxon>Viridiplantae</taxon>
        <taxon>Streptophyta</taxon>
        <taxon>Embryophyta</taxon>
        <taxon>Tracheophyta</taxon>
        <taxon>Spermatophyta</taxon>
        <taxon>Magnoliopsida</taxon>
        <taxon>eudicotyledons</taxon>
        <taxon>Gunneridae</taxon>
        <taxon>Pentapetalae</taxon>
        <taxon>rosids</taxon>
        <taxon>fabids</taxon>
        <taxon>Fabales</taxon>
        <taxon>Fabaceae</taxon>
        <taxon>Papilionoideae</taxon>
        <taxon>50 kb inversion clade</taxon>
        <taxon>NPAAA clade</taxon>
        <taxon>indigoferoid/millettioid clade</taxon>
        <taxon>Phaseoleae</taxon>
        <taxon>Flemingia</taxon>
    </lineage>
</organism>
<proteinExistence type="predicted"/>